<dbReference type="EMBL" id="JASPKZ010003457">
    <property type="protein sequence ID" value="KAJ9593177.1"/>
    <property type="molecule type" value="Genomic_DNA"/>
</dbReference>
<name>A0AAD8A7I7_DIPPU</name>
<evidence type="ECO:0000313" key="2">
    <source>
        <dbReference type="EMBL" id="KAJ9593177.1"/>
    </source>
</evidence>
<keyword evidence="1" id="KW-0812">Transmembrane</keyword>
<reference evidence="2" key="2">
    <citation type="submission" date="2023-05" db="EMBL/GenBank/DDBJ databases">
        <authorList>
            <person name="Fouks B."/>
        </authorList>
    </citation>
    <scope>NUCLEOTIDE SEQUENCE</scope>
    <source>
        <strain evidence="2">Stay&amp;Tobe</strain>
        <tissue evidence="2">Testes</tissue>
    </source>
</reference>
<dbReference type="AlphaFoldDB" id="A0AAD8A7I7"/>
<protein>
    <submittedName>
        <fullName evidence="2">Uncharacterized protein</fullName>
    </submittedName>
</protein>
<gene>
    <name evidence="2" type="ORF">L9F63_015274</name>
</gene>
<keyword evidence="1" id="KW-0472">Membrane</keyword>
<feature type="transmembrane region" description="Helical" evidence="1">
    <location>
        <begin position="35"/>
        <end position="59"/>
    </location>
</feature>
<proteinExistence type="predicted"/>
<feature type="non-terminal residue" evidence="2">
    <location>
        <position position="1"/>
    </location>
</feature>
<evidence type="ECO:0000313" key="3">
    <source>
        <dbReference type="Proteomes" id="UP001233999"/>
    </source>
</evidence>
<sequence length="85" mass="9619">YIIPTNNVVCMFFFSLRGQVDQRSFAGSFFWSGYVFLWALPSIVPMIVSKSVFTITVLYWSSRGDGCKNVSVAMMTSILFIISEL</sequence>
<keyword evidence="1" id="KW-1133">Transmembrane helix</keyword>
<reference evidence="2" key="1">
    <citation type="journal article" date="2023" name="IScience">
        <title>Live-bearing cockroach genome reveals convergent evolutionary mechanisms linked to viviparity in insects and beyond.</title>
        <authorList>
            <person name="Fouks B."/>
            <person name="Harrison M.C."/>
            <person name="Mikhailova A.A."/>
            <person name="Marchal E."/>
            <person name="English S."/>
            <person name="Carruthers M."/>
            <person name="Jennings E.C."/>
            <person name="Chiamaka E.L."/>
            <person name="Frigard R.A."/>
            <person name="Pippel M."/>
            <person name="Attardo G.M."/>
            <person name="Benoit J.B."/>
            <person name="Bornberg-Bauer E."/>
            <person name="Tobe S.S."/>
        </authorList>
    </citation>
    <scope>NUCLEOTIDE SEQUENCE</scope>
    <source>
        <strain evidence="2">Stay&amp;Tobe</strain>
    </source>
</reference>
<organism evidence="2 3">
    <name type="scientific">Diploptera punctata</name>
    <name type="common">Pacific beetle cockroach</name>
    <dbReference type="NCBI Taxonomy" id="6984"/>
    <lineage>
        <taxon>Eukaryota</taxon>
        <taxon>Metazoa</taxon>
        <taxon>Ecdysozoa</taxon>
        <taxon>Arthropoda</taxon>
        <taxon>Hexapoda</taxon>
        <taxon>Insecta</taxon>
        <taxon>Pterygota</taxon>
        <taxon>Neoptera</taxon>
        <taxon>Polyneoptera</taxon>
        <taxon>Dictyoptera</taxon>
        <taxon>Blattodea</taxon>
        <taxon>Blaberoidea</taxon>
        <taxon>Blaberidae</taxon>
        <taxon>Diplopterinae</taxon>
        <taxon>Diploptera</taxon>
    </lineage>
</organism>
<accession>A0AAD8A7I7</accession>
<feature type="non-terminal residue" evidence="2">
    <location>
        <position position="85"/>
    </location>
</feature>
<comment type="caution">
    <text evidence="2">The sequence shown here is derived from an EMBL/GenBank/DDBJ whole genome shotgun (WGS) entry which is preliminary data.</text>
</comment>
<evidence type="ECO:0000256" key="1">
    <source>
        <dbReference type="SAM" id="Phobius"/>
    </source>
</evidence>
<keyword evidence="3" id="KW-1185">Reference proteome</keyword>
<dbReference type="Proteomes" id="UP001233999">
    <property type="component" value="Unassembled WGS sequence"/>
</dbReference>